<proteinExistence type="predicted"/>
<gene>
    <name evidence="1" type="ORF">GCM10009801_70600</name>
</gene>
<keyword evidence="2" id="KW-1185">Reference proteome</keyword>
<comment type="caution">
    <text evidence="1">The sequence shown here is derived from an EMBL/GenBank/DDBJ whole genome shotgun (WGS) entry which is preliminary data.</text>
</comment>
<sequence>MGVVIDDGDKAALCGNVFHSPPVPLEEHHERRFQQYRGKAVPEADFMAGHSDTISFWGVWTTAQVSPQGAALSRTLSAPTVVHTVTPPPSGWPARRREWGRCSHK</sequence>
<evidence type="ECO:0000313" key="2">
    <source>
        <dbReference type="Proteomes" id="UP001500016"/>
    </source>
</evidence>
<dbReference type="Proteomes" id="UP001500016">
    <property type="component" value="Unassembled WGS sequence"/>
</dbReference>
<protein>
    <submittedName>
        <fullName evidence="1">Uncharacterized protein</fullName>
    </submittedName>
</protein>
<dbReference type="EMBL" id="BAAAPE010000022">
    <property type="protein sequence ID" value="GAA2099201.1"/>
    <property type="molecule type" value="Genomic_DNA"/>
</dbReference>
<name>A0ABP5IJI7_9ACTN</name>
<accession>A0ABP5IJI7</accession>
<evidence type="ECO:0000313" key="1">
    <source>
        <dbReference type="EMBL" id="GAA2099201.1"/>
    </source>
</evidence>
<organism evidence="1 2">
    <name type="scientific">Streptomyces albiaxialis</name>
    <dbReference type="NCBI Taxonomy" id="329523"/>
    <lineage>
        <taxon>Bacteria</taxon>
        <taxon>Bacillati</taxon>
        <taxon>Actinomycetota</taxon>
        <taxon>Actinomycetes</taxon>
        <taxon>Kitasatosporales</taxon>
        <taxon>Streptomycetaceae</taxon>
        <taxon>Streptomyces</taxon>
    </lineage>
</organism>
<reference evidence="2" key="1">
    <citation type="journal article" date="2019" name="Int. J. Syst. Evol. Microbiol.">
        <title>The Global Catalogue of Microorganisms (GCM) 10K type strain sequencing project: providing services to taxonomists for standard genome sequencing and annotation.</title>
        <authorList>
            <consortium name="The Broad Institute Genomics Platform"/>
            <consortium name="The Broad Institute Genome Sequencing Center for Infectious Disease"/>
            <person name="Wu L."/>
            <person name="Ma J."/>
        </authorList>
    </citation>
    <scope>NUCLEOTIDE SEQUENCE [LARGE SCALE GENOMIC DNA]</scope>
    <source>
        <strain evidence="2">JCM 15478</strain>
    </source>
</reference>